<dbReference type="InterPro" id="IPR018461">
    <property type="entry name" value="Na/H_Antiport_NhaC-like_C"/>
</dbReference>
<dbReference type="Pfam" id="PF03553">
    <property type="entry name" value="Na_H_antiporter"/>
    <property type="match status" value="1"/>
</dbReference>
<dbReference type="InterPro" id="IPR032813">
    <property type="entry name" value="Na_H_antiport_N"/>
</dbReference>
<reference evidence="9 10" key="1">
    <citation type="submission" date="2015-11" db="EMBL/GenBank/DDBJ databases">
        <authorList>
            <consortium name="Pathogen Informatics"/>
        </authorList>
    </citation>
    <scope>NUCLEOTIDE SEQUENCE [LARGE SCALE GENOMIC DNA]</scope>
    <source>
        <strain evidence="9 10">006A-0191</strain>
    </source>
</reference>
<name>A0A9W5AN79_CAMHY</name>
<feature type="transmembrane region" description="Helical" evidence="6">
    <location>
        <begin position="60"/>
        <end position="84"/>
    </location>
</feature>
<feature type="transmembrane region" description="Helical" evidence="6">
    <location>
        <begin position="327"/>
        <end position="345"/>
    </location>
</feature>
<feature type="transmembrane region" description="Helical" evidence="6">
    <location>
        <begin position="187"/>
        <end position="206"/>
    </location>
</feature>
<dbReference type="PANTHER" id="PTHR37821">
    <property type="entry name" value="AMINO ACID TRANSPORTER YUIF-RELATED"/>
    <property type="match status" value="1"/>
</dbReference>
<keyword evidence="3 6" id="KW-0812">Transmembrane</keyword>
<evidence type="ECO:0000256" key="1">
    <source>
        <dbReference type="ARBA" id="ARBA00004651"/>
    </source>
</evidence>
<evidence type="ECO:0000259" key="8">
    <source>
        <dbReference type="Pfam" id="PF13726"/>
    </source>
</evidence>
<comment type="caution">
    <text evidence="9">The sequence shown here is derived from an EMBL/GenBank/DDBJ whole genome shotgun (WGS) entry which is preliminary data.</text>
</comment>
<dbReference type="PANTHER" id="PTHR37821:SF1">
    <property type="entry name" value="AMINO ACID TRANSPORTER YUIF-RELATED"/>
    <property type="match status" value="1"/>
</dbReference>
<feature type="transmembrane region" description="Helical" evidence="6">
    <location>
        <begin position="96"/>
        <end position="129"/>
    </location>
</feature>
<evidence type="ECO:0000256" key="2">
    <source>
        <dbReference type="ARBA" id="ARBA00022475"/>
    </source>
</evidence>
<evidence type="ECO:0000259" key="7">
    <source>
        <dbReference type="Pfam" id="PF03553"/>
    </source>
</evidence>
<feature type="transmembrane region" description="Helical" evidence="6">
    <location>
        <begin position="141"/>
        <end position="167"/>
    </location>
</feature>
<feature type="domain" description="Na+/H+ antiporter NhaC-like C-terminal" evidence="7">
    <location>
        <begin position="145"/>
        <end position="429"/>
    </location>
</feature>
<feature type="transmembrane region" description="Helical" evidence="6">
    <location>
        <begin position="287"/>
        <end position="307"/>
    </location>
</feature>
<dbReference type="GO" id="GO:0005886">
    <property type="term" value="C:plasma membrane"/>
    <property type="evidence" value="ECO:0007669"/>
    <property type="project" value="UniProtKB-SubCell"/>
</dbReference>
<dbReference type="RefSeq" id="WP_059430838.1">
    <property type="nucleotide sequence ID" value="NZ_FAUW01000001.1"/>
</dbReference>
<evidence type="ECO:0000256" key="5">
    <source>
        <dbReference type="ARBA" id="ARBA00023136"/>
    </source>
</evidence>
<dbReference type="AlphaFoldDB" id="A0A9W5AN79"/>
<dbReference type="Proteomes" id="UP000052257">
    <property type="component" value="Unassembled WGS sequence"/>
</dbReference>
<feature type="transmembrane region" description="Helical" evidence="6">
    <location>
        <begin position="6"/>
        <end position="39"/>
    </location>
</feature>
<sequence length="435" mass="46182">MLLTNPVVLSVLLMCVLCLLRFNVFLAILISALAAGMLAGKGLVETTNLLITGMQGNLETALSYILLGAIAAAISMTNLTPILIHYVSKFISKKVFWFSLSIAFIACFSQNLIPVHIAFIPILIPPLLALMNKIRIDRRAVACALTFGLQAPYVSISVGFGLLFHTILKKELGNNGINVEIGDISSVMWLGGVAMLTGLVLALFYYRKPRDYMQSALESKELKVAQKEDLCMGQKEWVVLGGAVIAFGVQIWSSSLPLGALLGLIVMIIFGGIEYKKMDKVMEQGLAMMAFIAFIMLVAAGFGSVIRETGGISELINFASSISGGKLGGAIIMLVIGLLVTMGIGTSFGTIPIIAAIYVPLCMSLGFSVPATILLVGIAAALGDAGSPASDSTLGPTSGLNADGKHSHIYDTCVPTFIFFNIPLIVFGVIFSLFI</sequence>
<evidence type="ECO:0000256" key="6">
    <source>
        <dbReference type="SAM" id="Phobius"/>
    </source>
</evidence>
<keyword evidence="5 6" id="KW-0472">Membrane</keyword>
<organism evidence="9 10">
    <name type="scientific">Campylobacter hyointestinalis subsp. hyointestinalis</name>
    <dbReference type="NCBI Taxonomy" id="91352"/>
    <lineage>
        <taxon>Bacteria</taxon>
        <taxon>Pseudomonadati</taxon>
        <taxon>Campylobacterota</taxon>
        <taxon>Epsilonproteobacteria</taxon>
        <taxon>Campylobacterales</taxon>
        <taxon>Campylobacteraceae</taxon>
        <taxon>Campylobacter</taxon>
    </lineage>
</organism>
<feature type="transmembrane region" description="Helical" evidence="6">
    <location>
        <begin position="414"/>
        <end position="434"/>
    </location>
</feature>
<protein>
    <submittedName>
        <fullName evidence="9">Transporter</fullName>
    </submittedName>
</protein>
<proteinExistence type="predicted"/>
<feature type="transmembrane region" description="Helical" evidence="6">
    <location>
        <begin position="237"/>
        <end position="252"/>
    </location>
</feature>
<evidence type="ECO:0000256" key="3">
    <source>
        <dbReference type="ARBA" id="ARBA00022692"/>
    </source>
</evidence>
<dbReference type="Pfam" id="PF13726">
    <property type="entry name" value="Na_H_antiport_2"/>
    <property type="match status" value="1"/>
</dbReference>
<feature type="domain" description="Putative Na+/H+ antiporter N-terminal" evidence="8">
    <location>
        <begin position="5"/>
        <end position="91"/>
    </location>
</feature>
<keyword evidence="2" id="KW-1003">Cell membrane</keyword>
<accession>A0A9W5AN79</accession>
<dbReference type="EMBL" id="FAUW01000001">
    <property type="protein sequence ID" value="CUU70087.1"/>
    <property type="molecule type" value="Genomic_DNA"/>
</dbReference>
<evidence type="ECO:0000313" key="9">
    <source>
        <dbReference type="EMBL" id="CUU70087.1"/>
    </source>
</evidence>
<keyword evidence="4 6" id="KW-1133">Transmembrane helix</keyword>
<feature type="transmembrane region" description="Helical" evidence="6">
    <location>
        <begin position="357"/>
        <end position="382"/>
    </location>
</feature>
<dbReference type="InterPro" id="IPR052576">
    <property type="entry name" value="AA_Transporter-Related"/>
</dbReference>
<gene>
    <name evidence="9" type="ORF">ERS739220_00214</name>
</gene>
<evidence type="ECO:0000256" key="4">
    <source>
        <dbReference type="ARBA" id="ARBA00022989"/>
    </source>
</evidence>
<evidence type="ECO:0000313" key="10">
    <source>
        <dbReference type="Proteomes" id="UP000052257"/>
    </source>
</evidence>
<comment type="subcellular location">
    <subcellularLocation>
        <location evidence="1">Cell membrane</location>
        <topology evidence="1">Multi-pass membrane protein</topology>
    </subcellularLocation>
</comment>
<feature type="transmembrane region" description="Helical" evidence="6">
    <location>
        <begin position="258"/>
        <end position="275"/>
    </location>
</feature>